<keyword evidence="5" id="KW-1185">Reference proteome</keyword>
<reference evidence="4 5" key="1">
    <citation type="submission" date="2020-02" db="EMBL/GenBank/DDBJ databases">
        <title>Characterization of vanA genotype vancomycin-resistant Enterococcus saigonensis VE80.</title>
        <authorList>
            <person name="Harada T."/>
            <person name="Motooka D."/>
            <person name="Nakamura S."/>
            <person name="Yamamoto Y."/>
            <person name="Kawahara R."/>
            <person name="Kawatsu K."/>
        </authorList>
    </citation>
    <scope>NUCLEOTIDE SEQUENCE [LARGE SCALE GENOMIC DNA]</scope>
    <source>
        <strain evidence="4 5">VE80</strain>
    </source>
</reference>
<dbReference type="PANTHER" id="PTHR43278:SF4">
    <property type="entry name" value="NAD(P)H-DEPENDENT FMN-CONTAINING OXIDOREDUCTASE YWQN-RELATED"/>
    <property type="match status" value="1"/>
</dbReference>
<dbReference type="GO" id="GO:0016491">
    <property type="term" value="F:oxidoreductase activity"/>
    <property type="evidence" value="ECO:0007669"/>
    <property type="project" value="InterPro"/>
</dbReference>
<dbReference type="RefSeq" id="WP_173103123.1">
    <property type="nucleotide sequence ID" value="NZ_AP022822.1"/>
</dbReference>
<evidence type="ECO:0000313" key="5">
    <source>
        <dbReference type="Proteomes" id="UP000502998"/>
    </source>
</evidence>
<dbReference type="EMBL" id="AP022822">
    <property type="protein sequence ID" value="BCA85906.1"/>
    <property type="molecule type" value="Genomic_DNA"/>
</dbReference>
<organism evidence="4 5">
    <name type="scientific">Enterococcus saigonensis</name>
    <dbReference type="NCBI Taxonomy" id="1805431"/>
    <lineage>
        <taxon>Bacteria</taxon>
        <taxon>Bacillati</taxon>
        <taxon>Bacillota</taxon>
        <taxon>Bacilli</taxon>
        <taxon>Lactobacillales</taxon>
        <taxon>Enterococcaceae</taxon>
        <taxon>Enterococcus</taxon>
    </lineage>
</organism>
<accession>A0A679IKW5</accession>
<keyword evidence="1" id="KW-0285">Flavoprotein</keyword>
<gene>
    <name evidence="4" type="ORF">EsVE80_14290</name>
</gene>
<dbReference type="InterPro" id="IPR029039">
    <property type="entry name" value="Flavoprotein-like_sf"/>
</dbReference>
<sequence length="152" mass="17200">MKNTFINASINRHGRTAKLATEIFKEQPYQVINLVDFQIDQLGRVSTNDELEKVLEILSGSDNLVIGTPVYWYSMSGHLKAFVDRLGNREGNPENPSAPFTDSNLYLIVQGAFPPEDVAPSIINVFQHLADRFNMNYKQCITNEKQAKKIIL</sequence>
<dbReference type="AlphaFoldDB" id="A0A679IKW5"/>
<keyword evidence="2" id="KW-0288">FMN</keyword>
<dbReference type="SUPFAM" id="SSF52218">
    <property type="entry name" value="Flavoproteins"/>
    <property type="match status" value="1"/>
</dbReference>
<name>A0A679IKW5_9ENTE</name>
<evidence type="ECO:0000256" key="2">
    <source>
        <dbReference type="ARBA" id="ARBA00022643"/>
    </source>
</evidence>
<feature type="domain" description="NADPH-dependent FMN reductase-like" evidence="3">
    <location>
        <begin position="1"/>
        <end position="92"/>
    </location>
</feature>
<proteinExistence type="predicted"/>
<evidence type="ECO:0000259" key="3">
    <source>
        <dbReference type="Pfam" id="PF03358"/>
    </source>
</evidence>
<evidence type="ECO:0000256" key="1">
    <source>
        <dbReference type="ARBA" id="ARBA00022630"/>
    </source>
</evidence>
<dbReference type="InterPro" id="IPR051796">
    <property type="entry name" value="ISF_SsuE-like"/>
</dbReference>
<dbReference type="PANTHER" id="PTHR43278">
    <property type="entry name" value="NAD(P)H-DEPENDENT FMN-CONTAINING OXIDOREDUCTASE YWQN-RELATED"/>
    <property type="match status" value="1"/>
</dbReference>
<protein>
    <recommendedName>
        <fullName evidence="3">NADPH-dependent FMN reductase-like domain-containing protein</fullName>
    </recommendedName>
</protein>
<dbReference type="InterPro" id="IPR005025">
    <property type="entry name" value="FMN_Rdtase-like_dom"/>
</dbReference>
<dbReference type="Pfam" id="PF03358">
    <property type="entry name" value="FMN_red"/>
    <property type="match status" value="1"/>
</dbReference>
<dbReference type="Proteomes" id="UP000502998">
    <property type="component" value="Chromosome"/>
</dbReference>
<evidence type="ECO:0000313" key="4">
    <source>
        <dbReference type="EMBL" id="BCA85906.1"/>
    </source>
</evidence>
<dbReference type="KEGG" id="esg:EsVE80_14290"/>
<dbReference type="Gene3D" id="3.40.50.360">
    <property type="match status" value="1"/>
</dbReference>